<accession>A0A645HTE6</accession>
<gene>
    <name evidence="2" type="ORF">SDC9_189686</name>
</gene>
<comment type="caution">
    <text evidence="2">The sequence shown here is derived from an EMBL/GenBank/DDBJ whole genome shotgun (WGS) entry which is preliminary data.</text>
</comment>
<feature type="compositionally biased region" description="Polar residues" evidence="1">
    <location>
        <begin position="136"/>
        <end position="148"/>
    </location>
</feature>
<feature type="region of interest" description="Disordered" evidence="1">
    <location>
        <begin position="84"/>
        <end position="167"/>
    </location>
</feature>
<proteinExistence type="predicted"/>
<reference evidence="2" key="1">
    <citation type="submission" date="2019-08" db="EMBL/GenBank/DDBJ databases">
        <authorList>
            <person name="Kucharzyk K."/>
            <person name="Murdoch R.W."/>
            <person name="Higgins S."/>
            <person name="Loffler F."/>
        </authorList>
    </citation>
    <scope>NUCLEOTIDE SEQUENCE</scope>
</reference>
<dbReference type="AntiFam" id="ANF00062">
    <property type="entry name" value="Shadow ORF (opposite ABC transporter protein)"/>
</dbReference>
<protein>
    <submittedName>
        <fullName evidence="2">Uncharacterized protein</fullName>
    </submittedName>
</protein>
<organism evidence="2">
    <name type="scientific">bioreactor metagenome</name>
    <dbReference type="NCBI Taxonomy" id="1076179"/>
    <lineage>
        <taxon>unclassified sequences</taxon>
        <taxon>metagenomes</taxon>
        <taxon>ecological metagenomes</taxon>
    </lineage>
</organism>
<dbReference type="EMBL" id="VSSQ01099651">
    <property type="protein sequence ID" value="MPN42130.1"/>
    <property type="molecule type" value="Genomic_DNA"/>
</dbReference>
<feature type="compositionally biased region" description="Polar residues" evidence="1">
    <location>
        <begin position="118"/>
        <end position="128"/>
    </location>
</feature>
<evidence type="ECO:0000313" key="2">
    <source>
        <dbReference type="EMBL" id="MPN42130.1"/>
    </source>
</evidence>
<dbReference type="AlphaFoldDB" id="A0A645HTE6"/>
<name>A0A645HTE6_9ZZZZ</name>
<sequence>MSTPFARSCKKILVTSGTERPSATSSSARAKIWAVVSSMAISPPCNTSTRSAYFAISSIEWLTSTIVAPVCLWYSFTWLKIISRPSGSRPAAGSSSTSTSGRMASTPAMAARRFCPPESSNGERSSISGERPQKRAASSTRWVISSSGRPMLRGPNEMSLRTVSSNS</sequence>
<feature type="compositionally biased region" description="Low complexity" evidence="1">
    <location>
        <begin position="84"/>
        <end position="106"/>
    </location>
</feature>
<evidence type="ECO:0000256" key="1">
    <source>
        <dbReference type="SAM" id="MobiDB-lite"/>
    </source>
</evidence>